<dbReference type="GO" id="GO:0071978">
    <property type="term" value="P:bacterial-type flagellum-dependent swarming motility"/>
    <property type="evidence" value="ECO:0007669"/>
    <property type="project" value="TreeGrafter"/>
</dbReference>
<reference evidence="12" key="2">
    <citation type="journal article" date="2020" name="mSystems">
        <title>Genome- and Community-Level Interaction Insights into Carbon Utilization and Element Cycling Functions of Hydrothermarchaeota in Hydrothermal Sediment.</title>
        <authorList>
            <person name="Zhou Z."/>
            <person name="Liu Y."/>
            <person name="Xu W."/>
            <person name="Pan J."/>
            <person name="Luo Z.H."/>
            <person name="Li M."/>
        </authorList>
    </citation>
    <scope>NUCLEOTIDE SEQUENCE [LARGE SCALE GENOMIC DNA]</scope>
    <source>
        <strain evidence="12">HyVt-219</strain>
    </source>
</reference>
<name>A0A662DKT0_UNCAE</name>
<comment type="similarity">
    <text evidence="3">Belongs to the FliM family.</text>
</comment>
<comment type="caution">
    <text evidence="13">The sequence shown here is derived from an EMBL/GenBank/DDBJ whole genome shotgun (WGS) entry which is preliminary data.</text>
</comment>
<feature type="domain" description="Flagellar motor switch protein FliN-like C-terminal" evidence="11">
    <location>
        <begin position="257"/>
        <end position="327"/>
    </location>
</feature>
<dbReference type="Proteomes" id="UP000267654">
    <property type="component" value="Unassembled WGS sequence"/>
</dbReference>
<dbReference type="Gene3D" id="2.30.330.10">
    <property type="entry name" value="SpoA-like"/>
    <property type="match status" value="1"/>
</dbReference>
<evidence type="ECO:0000256" key="7">
    <source>
        <dbReference type="ARBA" id="ARBA00022779"/>
    </source>
</evidence>
<dbReference type="Gene3D" id="3.40.1550.10">
    <property type="entry name" value="CheC-like"/>
    <property type="match status" value="1"/>
</dbReference>
<keyword evidence="6" id="KW-0145">Chemotaxis</keyword>
<evidence type="ECO:0000256" key="4">
    <source>
        <dbReference type="ARBA" id="ARBA00021898"/>
    </source>
</evidence>
<evidence type="ECO:0000256" key="2">
    <source>
        <dbReference type="ARBA" id="ARBA00004202"/>
    </source>
</evidence>
<comment type="subcellular location">
    <subcellularLocation>
        <location evidence="1">Bacterial flagellum basal body</location>
    </subcellularLocation>
    <subcellularLocation>
        <location evidence="2">Cell membrane</location>
        <topology evidence="2">Peripheral membrane protein</topology>
    </subcellularLocation>
</comment>
<keyword evidence="9" id="KW-0975">Bacterial flagellum</keyword>
<evidence type="ECO:0000259" key="11">
    <source>
        <dbReference type="Pfam" id="PF01052"/>
    </source>
</evidence>
<dbReference type="Pfam" id="PF01052">
    <property type="entry name" value="FliMN_C"/>
    <property type="match status" value="1"/>
</dbReference>
<evidence type="ECO:0000256" key="1">
    <source>
        <dbReference type="ARBA" id="ARBA00004117"/>
    </source>
</evidence>
<proteinExistence type="inferred from homology"/>
<keyword evidence="8" id="KW-0472">Membrane</keyword>
<dbReference type="AlphaFoldDB" id="A0A662DKT0"/>
<dbReference type="Pfam" id="PF02154">
    <property type="entry name" value="FliM"/>
    <property type="match status" value="1"/>
</dbReference>
<dbReference type="NCBIfam" id="TIGR01397">
    <property type="entry name" value="fliM_switch"/>
    <property type="match status" value="1"/>
</dbReference>
<keyword evidence="13" id="KW-0966">Cell projection</keyword>
<dbReference type="InterPro" id="IPR036429">
    <property type="entry name" value="SpoA-like_sf"/>
</dbReference>
<reference evidence="13 14" key="1">
    <citation type="submission" date="2018-06" db="EMBL/GenBank/DDBJ databases">
        <title>Extensive metabolic versatility and redundancy in microbially diverse, dynamic hydrothermal sediments.</title>
        <authorList>
            <person name="Dombrowski N."/>
            <person name="Teske A."/>
            <person name="Baker B.J."/>
        </authorList>
    </citation>
    <scope>NUCLEOTIDE SEQUENCE [LARGE SCALE GENOMIC DNA]</scope>
    <source>
        <strain evidence="13">B19_G9</strain>
    </source>
</reference>
<organism evidence="13 14">
    <name type="scientific">Aerophobetes bacterium</name>
    <dbReference type="NCBI Taxonomy" id="2030807"/>
    <lineage>
        <taxon>Bacteria</taxon>
        <taxon>Candidatus Aerophobota</taxon>
    </lineage>
</organism>
<dbReference type="PRINTS" id="PR00955">
    <property type="entry name" value="FLGMOTORFLIM"/>
</dbReference>
<dbReference type="GO" id="GO:0003774">
    <property type="term" value="F:cytoskeletal motor activity"/>
    <property type="evidence" value="ECO:0007669"/>
    <property type="project" value="InterPro"/>
</dbReference>
<keyword evidence="13" id="KW-0969">Cilium</keyword>
<evidence type="ECO:0000313" key="14">
    <source>
        <dbReference type="Proteomes" id="UP000267654"/>
    </source>
</evidence>
<evidence type="ECO:0000256" key="8">
    <source>
        <dbReference type="ARBA" id="ARBA00023136"/>
    </source>
</evidence>
<dbReference type="PIRSF" id="PIRSF002888">
    <property type="entry name" value="FliM"/>
    <property type="match status" value="1"/>
</dbReference>
<dbReference type="PANTHER" id="PTHR30034:SF6">
    <property type="entry name" value="YOP PROTEINS TRANSLOCATION PROTEIN Q"/>
    <property type="match status" value="1"/>
</dbReference>
<dbReference type="SUPFAM" id="SSF103039">
    <property type="entry name" value="CheC-like"/>
    <property type="match status" value="1"/>
</dbReference>
<evidence type="ECO:0000256" key="3">
    <source>
        <dbReference type="ARBA" id="ARBA00011049"/>
    </source>
</evidence>
<evidence type="ECO:0000256" key="6">
    <source>
        <dbReference type="ARBA" id="ARBA00022500"/>
    </source>
</evidence>
<dbReference type="GO" id="GO:0009425">
    <property type="term" value="C:bacterial-type flagellum basal body"/>
    <property type="evidence" value="ECO:0007669"/>
    <property type="project" value="UniProtKB-SubCell"/>
</dbReference>
<evidence type="ECO:0000313" key="13">
    <source>
        <dbReference type="EMBL" id="RLE14893.1"/>
    </source>
</evidence>
<evidence type="ECO:0000256" key="5">
    <source>
        <dbReference type="ARBA" id="ARBA00022475"/>
    </source>
</evidence>
<dbReference type="PANTHER" id="PTHR30034">
    <property type="entry name" value="FLAGELLAR MOTOR SWITCH PROTEIN FLIM"/>
    <property type="match status" value="1"/>
</dbReference>
<dbReference type="InterPro" id="IPR001689">
    <property type="entry name" value="Flag_FliM"/>
</dbReference>
<keyword evidence="5" id="KW-1003">Cell membrane</keyword>
<evidence type="ECO:0000313" key="12">
    <source>
        <dbReference type="EMBL" id="HDN84775.1"/>
    </source>
</evidence>
<dbReference type="SUPFAM" id="SSF101801">
    <property type="entry name" value="Surface presentation of antigens (SPOA)"/>
    <property type="match status" value="1"/>
</dbReference>
<evidence type="ECO:0000256" key="10">
    <source>
        <dbReference type="NCBIfam" id="TIGR01397"/>
    </source>
</evidence>
<dbReference type="GO" id="GO:0005886">
    <property type="term" value="C:plasma membrane"/>
    <property type="evidence" value="ECO:0007669"/>
    <property type="project" value="UniProtKB-SubCell"/>
</dbReference>
<accession>A0A662DKT0</accession>
<keyword evidence="7" id="KW-0283">Flagellar rotation</keyword>
<dbReference type="EMBL" id="DRBC01000197">
    <property type="protein sequence ID" value="HDN84775.1"/>
    <property type="molecule type" value="Genomic_DNA"/>
</dbReference>
<dbReference type="InterPro" id="IPR001543">
    <property type="entry name" value="FliN-like_C"/>
</dbReference>
<dbReference type="EMBL" id="QMQB01000018">
    <property type="protein sequence ID" value="RLE14893.1"/>
    <property type="molecule type" value="Genomic_DNA"/>
</dbReference>
<evidence type="ECO:0000256" key="9">
    <source>
        <dbReference type="ARBA" id="ARBA00023143"/>
    </source>
</evidence>
<sequence length="336" mass="37759">MLMGDMLSKEEIEALLSAVSEGKVPLAKGGKEKSSYKKTAISYNFKRPLLVSKEQIRVLELIHSDFTRDYAVKLSNYLRTTVEIEIADIEQLTYTEFIASLSEPTYLAVLNADPLPTQILIEVNLFLVFSMVDRLLGGSGKTSQEPRELTGIEHSIMDKVITLAIQVLQETWKHVIPVKFTLDTKESNPQFVQIIPGGELVVLIIFEVNMGEVSGIMNICFPYTALEPILPKLSPQQWILGNTRRSEKESLKLLQKNLSETQVEVAVELGIAEITILDFLKLAPGDVVRLNQPVHQDLIVKVEGFPKFYALPGRMGKRRAIQITSIFNKQEDNYGK</sequence>
<dbReference type="InterPro" id="IPR028976">
    <property type="entry name" value="CheC-like_sf"/>
</dbReference>
<protein>
    <recommendedName>
        <fullName evidence="4 10">Flagellar motor switch protein FliM</fullName>
    </recommendedName>
</protein>
<gene>
    <name evidence="12" type="primary">fliM</name>
    <name evidence="13" type="ORF">DRI96_00760</name>
    <name evidence="12" type="ORF">ENG47_03350</name>
</gene>
<dbReference type="Proteomes" id="UP000885660">
    <property type="component" value="Unassembled WGS sequence"/>
</dbReference>
<keyword evidence="13" id="KW-0282">Flagellum</keyword>
<dbReference type="CDD" id="cd17908">
    <property type="entry name" value="FliM"/>
    <property type="match status" value="1"/>
</dbReference>
<dbReference type="GO" id="GO:0050918">
    <property type="term" value="P:positive chemotaxis"/>
    <property type="evidence" value="ECO:0007669"/>
    <property type="project" value="TreeGrafter"/>
</dbReference>